<name>A0A9P1I6L1_9PELO</name>
<dbReference type="AlphaFoldDB" id="A0A9P1I6L1"/>
<feature type="domain" description="Saposin B-type" evidence="2">
    <location>
        <begin position="8"/>
        <end position="89"/>
    </location>
</feature>
<gene>
    <name evidence="3" type="ORF">CAMP_LOCUS1881</name>
</gene>
<keyword evidence="1" id="KW-1015">Disulfide bond</keyword>
<sequence>MVLPRLISGPNCHMCEVMINNVRYEYNNDFTNVTVDQMKNSLYIQCDLNFNGFTDAECKQMANQDAADVLQQLKEGKSSYRICQQENFC</sequence>
<protein>
    <recommendedName>
        <fullName evidence="2">Saposin B-type domain-containing protein</fullName>
    </recommendedName>
</protein>
<dbReference type="PROSITE" id="PS50015">
    <property type="entry name" value="SAP_B"/>
    <property type="match status" value="1"/>
</dbReference>
<accession>A0A9P1I6L1</accession>
<organism evidence="3 4">
    <name type="scientific">Caenorhabditis angaria</name>
    <dbReference type="NCBI Taxonomy" id="860376"/>
    <lineage>
        <taxon>Eukaryota</taxon>
        <taxon>Metazoa</taxon>
        <taxon>Ecdysozoa</taxon>
        <taxon>Nematoda</taxon>
        <taxon>Chromadorea</taxon>
        <taxon>Rhabditida</taxon>
        <taxon>Rhabditina</taxon>
        <taxon>Rhabditomorpha</taxon>
        <taxon>Rhabditoidea</taxon>
        <taxon>Rhabditidae</taxon>
        <taxon>Peloderinae</taxon>
        <taxon>Caenorhabditis</taxon>
    </lineage>
</organism>
<dbReference type="InterPro" id="IPR011001">
    <property type="entry name" value="Saposin-like"/>
</dbReference>
<dbReference type="EMBL" id="CANHGI010000001">
    <property type="protein sequence ID" value="CAI5439244.1"/>
    <property type="molecule type" value="Genomic_DNA"/>
</dbReference>
<evidence type="ECO:0000259" key="2">
    <source>
        <dbReference type="PROSITE" id="PS50015"/>
    </source>
</evidence>
<evidence type="ECO:0000313" key="3">
    <source>
        <dbReference type="EMBL" id="CAI5439244.1"/>
    </source>
</evidence>
<keyword evidence="4" id="KW-1185">Reference proteome</keyword>
<dbReference type="Proteomes" id="UP001152747">
    <property type="component" value="Unassembled WGS sequence"/>
</dbReference>
<proteinExistence type="predicted"/>
<evidence type="ECO:0000313" key="4">
    <source>
        <dbReference type="Proteomes" id="UP001152747"/>
    </source>
</evidence>
<dbReference type="SUPFAM" id="SSF47862">
    <property type="entry name" value="Saposin"/>
    <property type="match status" value="1"/>
</dbReference>
<comment type="caution">
    <text evidence="3">The sequence shown here is derived from an EMBL/GenBank/DDBJ whole genome shotgun (WGS) entry which is preliminary data.</text>
</comment>
<evidence type="ECO:0000256" key="1">
    <source>
        <dbReference type="ARBA" id="ARBA00023157"/>
    </source>
</evidence>
<dbReference type="Gene3D" id="1.10.225.10">
    <property type="entry name" value="Saposin-like"/>
    <property type="match status" value="1"/>
</dbReference>
<dbReference type="InterPro" id="IPR008139">
    <property type="entry name" value="SaposinB_dom"/>
</dbReference>
<dbReference type="OrthoDB" id="5862036at2759"/>
<reference evidence="3" key="1">
    <citation type="submission" date="2022-11" db="EMBL/GenBank/DDBJ databases">
        <authorList>
            <person name="Kikuchi T."/>
        </authorList>
    </citation>
    <scope>NUCLEOTIDE SEQUENCE</scope>
    <source>
        <strain evidence="3">PS1010</strain>
    </source>
</reference>